<dbReference type="AlphaFoldDB" id="A0A183LK06"/>
<name>A0A183LK06_9TREM</name>
<reference evidence="1 2" key="1">
    <citation type="submission" date="2018-11" db="EMBL/GenBank/DDBJ databases">
        <authorList>
            <consortium name="Pathogen Informatics"/>
        </authorList>
    </citation>
    <scope>NUCLEOTIDE SEQUENCE [LARGE SCALE GENOMIC DNA]</scope>
    <source>
        <strain evidence="1 2">Zambia</strain>
    </source>
</reference>
<evidence type="ECO:0000313" key="1">
    <source>
        <dbReference type="EMBL" id="VDO60198.1"/>
    </source>
</evidence>
<protein>
    <submittedName>
        <fullName evidence="1">Uncharacterized protein</fullName>
    </submittedName>
</protein>
<accession>A0A183LK06</accession>
<keyword evidence="2" id="KW-1185">Reference proteome</keyword>
<dbReference type="Proteomes" id="UP000277204">
    <property type="component" value="Unassembled WGS sequence"/>
</dbReference>
<sequence>MVVGCSQQKTMYFGFRLLRTRQQGVPVILSERVLPDRFDLVSPSFTVRDVTTGLSEPRPTFYMTEM</sequence>
<evidence type="ECO:0000313" key="2">
    <source>
        <dbReference type="Proteomes" id="UP000277204"/>
    </source>
</evidence>
<organism evidence="1 2">
    <name type="scientific">Schistosoma margrebowiei</name>
    <dbReference type="NCBI Taxonomy" id="48269"/>
    <lineage>
        <taxon>Eukaryota</taxon>
        <taxon>Metazoa</taxon>
        <taxon>Spiralia</taxon>
        <taxon>Lophotrochozoa</taxon>
        <taxon>Platyhelminthes</taxon>
        <taxon>Trematoda</taxon>
        <taxon>Digenea</taxon>
        <taxon>Strigeidida</taxon>
        <taxon>Schistosomatoidea</taxon>
        <taxon>Schistosomatidae</taxon>
        <taxon>Schistosoma</taxon>
    </lineage>
</organism>
<dbReference type="EMBL" id="UZAI01001276">
    <property type="protein sequence ID" value="VDO60198.1"/>
    <property type="molecule type" value="Genomic_DNA"/>
</dbReference>
<proteinExistence type="predicted"/>
<gene>
    <name evidence="1" type="ORF">SMRZ_LOCUS4131</name>
</gene>